<gene>
    <name evidence="1" type="ORF">DFR85_06485</name>
</gene>
<evidence type="ECO:0000313" key="1">
    <source>
        <dbReference type="EMBL" id="AWR94296.1"/>
    </source>
</evidence>
<keyword evidence="2" id="KW-1185">Reference proteome</keyword>
<sequence>MGITKNKYNLKIFAITKSILYKNYLIKYMGYRNRLYHLGRRNFYLRYSFIMSRRLLMRLARKKAKYY</sequence>
<name>A0A2U9IEA3_9CREN</name>
<dbReference type="AlphaFoldDB" id="A0A2U9IEA3"/>
<reference evidence="1 2" key="1">
    <citation type="submission" date="2018-05" db="EMBL/GenBank/DDBJ databases">
        <title>Complete Genome Sequences of Extremely Thermoacidophilic, Metal-Mobilizing Type-Strain Members of the Archaeal Family Sulfolobaceae: Acidianus brierleyi DSM-1651T, Acidianus sulfidivorans DSM-18786T, Metallosphaera hakonensis DSM-7519T, and Metallosphaera prunae DSM-10039T.</title>
        <authorList>
            <person name="Counts J.A."/>
            <person name="Kelly R.M."/>
        </authorList>
    </citation>
    <scope>NUCLEOTIDE SEQUENCE [LARGE SCALE GENOMIC DNA]</scope>
    <source>
        <strain evidence="1 2">DSM 1651</strain>
    </source>
</reference>
<evidence type="ECO:0000313" key="2">
    <source>
        <dbReference type="Proteomes" id="UP000248044"/>
    </source>
</evidence>
<accession>A0A2U9IEA3</accession>
<dbReference type="Proteomes" id="UP000248044">
    <property type="component" value="Chromosome"/>
</dbReference>
<proteinExistence type="predicted"/>
<protein>
    <submittedName>
        <fullName evidence="1">Uncharacterized protein</fullName>
    </submittedName>
</protein>
<dbReference type="EMBL" id="CP029289">
    <property type="protein sequence ID" value="AWR94296.1"/>
    <property type="molecule type" value="Genomic_DNA"/>
</dbReference>
<organism evidence="1 2">
    <name type="scientific">Acidianus brierleyi</name>
    <dbReference type="NCBI Taxonomy" id="41673"/>
    <lineage>
        <taxon>Archaea</taxon>
        <taxon>Thermoproteota</taxon>
        <taxon>Thermoprotei</taxon>
        <taxon>Sulfolobales</taxon>
        <taxon>Sulfolobaceae</taxon>
        <taxon>Acidianus</taxon>
    </lineage>
</organism>